<dbReference type="SMART" id="SM00448">
    <property type="entry name" value="REC"/>
    <property type="match status" value="1"/>
</dbReference>
<feature type="domain" description="Response regulatory" evidence="8">
    <location>
        <begin position="7"/>
        <end position="161"/>
    </location>
</feature>
<dbReference type="Gene3D" id="1.10.287.130">
    <property type="match status" value="1"/>
</dbReference>
<comment type="catalytic activity">
    <reaction evidence="1">
        <text>ATP + protein L-histidine = ADP + protein N-phospho-L-histidine.</text>
        <dbReference type="EC" id="2.7.13.3"/>
    </reaction>
</comment>
<evidence type="ECO:0000313" key="9">
    <source>
        <dbReference type="EMBL" id="TKK64723.1"/>
    </source>
</evidence>
<evidence type="ECO:0000313" key="10">
    <source>
        <dbReference type="Proteomes" id="UP000305848"/>
    </source>
</evidence>
<dbReference type="RefSeq" id="WP_137263979.1">
    <property type="nucleotide sequence ID" value="NZ_SZQL01000029.1"/>
</dbReference>
<keyword evidence="4" id="KW-0808">Transferase</keyword>
<accession>A0A4V5UVG1</accession>
<dbReference type="Pfam" id="PF02518">
    <property type="entry name" value="HATPase_c"/>
    <property type="match status" value="1"/>
</dbReference>
<dbReference type="GO" id="GO:0000155">
    <property type="term" value="F:phosphorelay sensor kinase activity"/>
    <property type="evidence" value="ECO:0007669"/>
    <property type="project" value="InterPro"/>
</dbReference>
<evidence type="ECO:0000259" key="8">
    <source>
        <dbReference type="PROSITE" id="PS50110"/>
    </source>
</evidence>
<dbReference type="SUPFAM" id="SSF52172">
    <property type="entry name" value="CheY-like"/>
    <property type="match status" value="1"/>
</dbReference>
<dbReference type="InterPro" id="IPR036890">
    <property type="entry name" value="HATPase_C_sf"/>
</dbReference>
<evidence type="ECO:0000256" key="2">
    <source>
        <dbReference type="ARBA" id="ARBA00012438"/>
    </source>
</evidence>
<dbReference type="GO" id="GO:0009927">
    <property type="term" value="F:histidine phosphotransfer kinase activity"/>
    <property type="evidence" value="ECO:0007669"/>
    <property type="project" value="TreeGrafter"/>
</dbReference>
<dbReference type="Gene3D" id="3.40.50.2300">
    <property type="match status" value="1"/>
</dbReference>
<organism evidence="9 10">
    <name type="scientific">Ilyomonas limi</name>
    <dbReference type="NCBI Taxonomy" id="2575867"/>
    <lineage>
        <taxon>Bacteria</taxon>
        <taxon>Pseudomonadati</taxon>
        <taxon>Bacteroidota</taxon>
        <taxon>Chitinophagia</taxon>
        <taxon>Chitinophagales</taxon>
        <taxon>Chitinophagaceae</taxon>
        <taxon>Ilyomonas</taxon>
    </lineage>
</organism>
<dbReference type="GO" id="GO:0005886">
    <property type="term" value="C:plasma membrane"/>
    <property type="evidence" value="ECO:0007669"/>
    <property type="project" value="TreeGrafter"/>
</dbReference>
<keyword evidence="3 6" id="KW-0597">Phosphoprotein</keyword>
<evidence type="ECO:0000256" key="4">
    <source>
        <dbReference type="ARBA" id="ARBA00022679"/>
    </source>
</evidence>
<dbReference type="PROSITE" id="PS50110">
    <property type="entry name" value="RESPONSE_REGULATORY"/>
    <property type="match status" value="1"/>
</dbReference>
<dbReference type="SUPFAM" id="SSF47384">
    <property type="entry name" value="Homodimeric domain of signal transducing histidine kinase"/>
    <property type="match status" value="1"/>
</dbReference>
<dbReference type="Gene3D" id="3.30.565.10">
    <property type="entry name" value="Histidine kinase-like ATPase, C-terminal domain"/>
    <property type="match status" value="1"/>
</dbReference>
<dbReference type="InterPro" id="IPR011006">
    <property type="entry name" value="CheY-like_superfamily"/>
</dbReference>
<dbReference type="PANTHER" id="PTHR43047:SF72">
    <property type="entry name" value="OSMOSENSING HISTIDINE PROTEIN KINASE SLN1"/>
    <property type="match status" value="1"/>
</dbReference>
<dbReference type="InterPro" id="IPR001789">
    <property type="entry name" value="Sig_transdc_resp-reg_receiver"/>
</dbReference>
<dbReference type="PRINTS" id="PR00344">
    <property type="entry name" value="BCTRLSENSOR"/>
</dbReference>
<feature type="modified residue" description="4-aspartylphosphate" evidence="6">
    <location>
        <position position="95"/>
    </location>
</feature>
<dbReference type="EC" id="2.7.13.3" evidence="2"/>
<proteinExistence type="predicted"/>
<evidence type="ECO:0000256" key="1">
    <source>
        <dbReference type="ARBA" id="ARBA00000085"/>
    </source>
</evidence>
<dbReference type="InterPro" id="IPR004358">
    <property type="entry name" value="Sig_transdc_His_kin-like_C"/>
</dbReference>
<dbReference type="PROSITE" id="PS50109">
    <property type="entry name" value="HIS_KIN"/>
    <property type="match status" value="1"/>
</dbReference>
<dbReference type="SMART" id="SM00387">
    <property type="entry name" value="HATPase_c"/>
    <property type="match status" value="1"/>
</dbReference>
<reference evidence="9 10" key="1">
    <citation type="submission" date="2019-05" db="EMBL/GenBank/DDBJ databases">
        <title>Panacibacter sp. strain 17mud1-8 Genome sequencing and assembly.</title>
        <authorList>
            <person name="Chhetri G."/>
        </authorList>
    </citation>
    <scope>NUCLEOTIDE SEQUENCE [LARGE SCALE GENOMIC DNA]</scope>
    <source>
        <strain evidence="9 10">17mud1-8</strain>
    </source>
</reference>
<keyword evidence="10" id="KW-1185">Reference proteome</keyword>
<dbReference type="AlphaFoldDB" id="A0A4V5UVG1"/>
<dbReference type="Pfam" id="PF00512">
    <property type="entry name" value="HisKA"/>
    <property type="match status" value="1"/>
</dbReference>
<dbReference type="InterPro" id="IPR005467">
    <property type="entry name" value="His_kinase_dom"/>
</dbReference>
<dbReference type="Pfam" id="PF00072">
    <property type="entry name" value="Response_reg"/>
    <property type="match status" value="1"/>
</dbReference>
<dbReference type="SUPFAM" id="SSF55874">
    <property type="entry name" value="ATPase domain of HSP90 chaperone/DNA topoisomerase II/histidine kinase"/>
    <property type="match status" value="1"/>
</dbReference>
<comment type="caution">
    <text evidence="9">The sequence shown here is derived from an EMBL/GenBank/DDBJ whole genome shotgun (WGS) entry which is preliminary data.</text>
</comment>
<evidence type="ECO:0000256" key="3">
    <source>
        <dbReference type="ARBA" id="ARBA00022553"/>
    </source>
</evidence>
<dbReference type="InterPro" id="IPR003594">
    <property type="entry name" value="HATPase_dom"/>
</dbReference>
<sequence>MKHVNTRVLVIDDEEMVRDNIEEILMPHKYAAEEDDDAMLIASNILFDTPQPVLTPHTSNLPEFMVDKASNGKQGLQHVKEALANNEPYAVIFLDMRMPGWDGLETAMQIRKYDTKAEIIFITAYSDRSIAEIIDKAGQNVGYHCKPYASEEIIQLATKAVTDYSRLRNLEDLIASISSIGLNKYQLTSLLQNILYQVANSVDTDMALLGKLDDDFGYEKLISTGAIEEKVNMEVLISRVKNAHIAPEEVVQFDDMVLARMNNYSVFALLKDPGRLKTEKMYLLKLFVQNAAQAIVNAELTEKLLQKEKLSAVGNAIGMVMHDLRPPIKSLMMITDMMREDNVKSEWVDIMEDCAKQASEIFDDFLAFIKEAPIRKESVNISDVINNVVKLTVTGRNIPHVTIEQNVPDTLIIQGDESKLKRCIANLVNNAINILDQRGKQNAFISITAENDIANNQMRIVVRDSGPGIPEDMLKTLFEPFVTRATVNGTGLGLAIVKQFVIAHCGTITVHNDNGAVFTIYLPV</sequence>
<name>A0A4V5UVG1_9BACT</name>
<evidence type="ECO:0000256" key="5">
    <source>
        <dbReference type="ARBA" id="ARBA00022777"/>
    </source>
</evidence>
<dbReference type="EMBL" id="SZQL01000029">
    <property type="protein sequence ID" value="TKK64723.1"/>
    <property type="molecule type" value="Genomic_DNA"/>
</dbReference>
<keyword evidence="5 9" id="KW-0418">Kinase</keyword>
<dbReference type="InterPro" id="IPR036097">
    <property type="entry name" value="HisK_dim/P_sf"/>
</dbReference>
<evidence type="ECO:0000259" key="7">
    <source>
        <dbReference type="PROSITE" id="PS50109"/>
    </source>
</evidence>
<feature type="domain" description="Histidine kinase" evidence="7">
    <location>
        <begin position="319"/>
        <end position="524"/>
    </location>
</feature>
<dbReference type="OrthoDB" id="9815750at2"/>
<dbReference type="Proteomes" id="UP000305848">
    <property type="component" value="Unassembled WGS sequence"/>
</dbReference>
<gene>
    <name evidence="9" type="ORF">FC093_21995</name>
</gene>
<protein>
    <recommendedName>
        <fullName evidence="2">histidine kinase</fullName>
        <ecNumber evidence="2">2.7.13.3</ecNumber>
    </recommendedName>
</protein>
<evidence type="ECO:0000256" key="6">
    <source>
        <dbReference type="PROSITE-ProRule" id="PRU00169"/>
    </source>
</evidence>
<dbReference type="InterPro" id="IPR003661">
    <property type="entry name" value="HisK_dim/P_dom"/>
</dbReference>
<dbReference type="PANTHER" id="PTHR43047">
    <property type="entry name" value="TWO-COMPONENT HISTIDINE PROTEIN KINASE"/>
    <property type="match status" value="1"/>
</dbReference>